<organism evidence="3 4">
    <name type="scientific">Diploscapter pachys</name>
    <dbReference type="NCBI Taxonomy" id="2018661"/>
    <lineage>
        <taxon>Eukaryota</taxon>
        <taxon>Metazoa</taxon>
        <taxon>Ecdysozoa</taxon>
        <taxon>Nematoda</taxon>
        <taxon>Chromadorea</taxon>
        <taxon>Rhabditida</taxon>
        <taxon>Rhabditina</taxon>
        <taxon>Rhabditomorpha</taxon>
        <taxon>Rhabditoidea</taxon>
        <taxon>Rhabditidae</taxon>
        <taxon>Diploscapter</taxon>
    </lineage>
</organism>
<feature type="region of interest" description="Disordered" evidence="2">
    <location>
        <begin position="160"/>
        <end position="184"/>
    </location>
</feature>
<dbReference type="SUPFAM" id="SSF57997">
    <property type="entry name" value="Tropomyosin"/>
    <property type="match status" value="1"/>
</dbReference>
<dbReference type="EMBL" id="LIAE01010329">
    <property type="protein sequence ID" value="PAV63153.1"/>
    <property type="molecule type" value="Genomic_DNA"/>
</dbReference>
<evidence type="ECO:0000313" key="4">
    <source>
        <dbReference type="Proteomes" id="UP000218231"/>
    </source>
</evidence>
<feature type="compositionally biased region" description="Acidic residues" evidence="2">
    <location>
        <begin position="30"/>
        <end position="39"/>
    </location>
</feature>
<dbReference type="Proteomes" id="UP000218231">
    <property type="component" value="Unassembled WGS sequence"/>
</dbReference>
<evidence type="ECO:0000256" key="1">
    <source>
        <dbReference type="SAM" id="Coils"/>
    </source>
</evidence>
<feature type="compositionally biased region" description="Polar residues" evidence="2">
    <location>
        <begin position="162"/>
        <end position="184"/>
    </location>
</feature>
<dbReference type="AlphaFoldDB" id="A0A2A2JNA8"/>
<evidence type="ECO:0000256" key="2">
    <source>
        <dbReference type="SAM" id="MobiDB-lite"/>
    </source>
</evidence>
<keyword evidence="1" id="KW-0175">Coiled coil</keyword>
<sequence>MEAVRSNGVEAAAEKAGGKEPKKEVKQEIEESTEKEEETIISQKLNNSAVVTDKPKYHVFRLSALRKPGSLLPASRQVHYISKMRPLPMARVPGVSTPYSSIRPLAVPRAINRPTTSFATSGPVKSTLFNSATARVSIDRNKDGAETDIRFARRHYMAAANPNHNQPNLPNGQNSTNSLSHSPAVSSVPWKTSAYHSALLMEKYKVQKHPVPDYSKLQKAANLSQILTVQVPHADRPKSPPISAIPKTRIVKRRLDDPLMLDVAVQVFDEPEHAPGQRDLAALKKELEETEMKLDQAKEDLRIAREGASDVEMRHTEEYRLMTENIELKVDEERAKLALDRLTRCSQASKVWKEAFEEANTDHEELKKKLNETNKALEKMRRKAEKALNRKPAFPITEALVLDRTHRCRVMRQRMNNITQYIARNCDCEESSPEFRNAAVLLLTHLDSSKDSAFKMRLSTTQTRTFMKKHKLSISAIGRLRYAVQQHCGLDLFCDDRKDSEGEGQEQEEESEEDGEEEQTEEEIEDDDAEEGEEDIDSEEEPNQE</sequence>
<accession>A0A2A2JNA8</accession>
<name>A0A2A2JNA8_9BILA</name>
<feature type="region of interest" description="Disordered" evidence="2">
    <location>
        <begin position="1"/>
        <end position="40"/>
    </location>
</feature>
<feature type="compositionally biased region" description="Acidic residues" evidence="2">
    <location>
        <begin position="502"/>
        <end position="545"/>
    </location>
</feature>
<keyword evidence="4" id="KW-1185">Reference proteome</keyword>
<feature type="coiled-coil region" evidence="1">
    <location>
        <begin position="353"/>
        <end position="390"/>
    </location>
</feature>
<protein>
    <submittedName>
        <fullName evidence="3">Uncharacterized protein</fullName>
    </submittedName>
</protein>
<gene>
    <name evidence="3" type="ORF">WR25_12409</name>
</gene>
<feature type="compositionally biased region" description="Basic and acidic residues" evidence="2">
    <location>
        <begin position="12"/>
        <end position="29"/>
    </location>
</feature>
<evidence type="ECO:0000313" key="3">
    <source>
        <dbReference type="EMBL" id="PAV63153.1"/>
    </source>
</evidence>
<reference evidence="3 4" key="1">
    <citation type="journal article" date="2017" name="Curr. Biol.">
        <title>Genome architecture and evolution of a unichromosomal asexual nematode.</title>
        <authorList>
            <person name="Fradin H."/>
            <person name="Zegar C."/>
            <person name="Gutwein M."/>
            <person name="Lucas J."/>
            <person name="Kovtun M."/>
            <person name="Corcoran D."/>
            <person name="Baugh L.R."/>
            <person name="Kiontke K."/>
            <person name="Gunsalus K."/>
            <person name="Fitch D.H."/>
            <person name="Piano F."/>
        </authorList>
    </citation>
    <scope>NUCLEOTIDE SEQUENCE [LARGE SCALE GENOMIC DNA]</scope>
    <source>
        <strain evidence="3">PF1309</strain>
    </source>
</reference>
<feature type="region of interest" description="Disordered" evidence="2">
    <location>
        <begin position="495"/>
        <end position="545"/>
    </location>
</feature>
<proteinExistence type="predicted"/>
<comment type="caution">
    <text evidence="3">The sequence shown here is derived from an EMBL/GenBank/DDBJ whole genome shotgun (WGS) entry which is preliminary data.</text>
</comment>
<feature type="coiled-coil region" evidence="1">
    <location>
        <begin position="280"/>
        <end position="314"/>
    </location>
</feature>